<dbReference type="Proteomes" id="UP000295132">
    <property type="component" value="Unassembled WGS sequence"/>
</dbReference>
<comment type="similarity">
    <text evidence="7">Belongs to the binding-protein-dependent transport system permease family.</text>
</comment>
<comment type="caution">
    <text evidence="10">The sequence shown here is derived from an EMBL/GenBank/DDBJ whole genome shotgun (WGS) entry which is preliminary data.</text>
</comment>
<evidence type="ECO:0000313" key="9">
    <source>
        <dbReference type="EMBL" id="MDQ6595304.1"/>
    </source>
</evidence>
<dbReference type="Proteomes" id="UP001178888">
    <property type="component" value="Unassembled WGS sequence"/>
</dbReference>
<evidence type="ECO:0000313" key="12">
    <source>
        <dbReference type="Proteomes" id="UP001178888"/>
    </source>
</evidence>
<dbReference type="InterPro" id="IPR035906">
    <property type="entry name" value="MetI-like_sf"/>
</dbReference>
<evidence type="ECO:0000313" key="11">
    <source>
        <dbReference type="Proteomes" id="UP000295132"/>
    </source>
</evidence>
<reference evidence="9" key="2">
    <citation type="submission" date="2023-08" db="EMBL/GenBank/DDBJ databases">
        <title>Nitrogen cycling bacteria in agricultural field soils.</title>
        <authorList>
            <person name="Jang J."/>
        </authorList>
    </citation>
    <scope>NUCLEOTIDE SEQUENCE</scope>
    <source>
        <strain evidence="9">PS3-36</strain>
    </source>
</reference>
<proteinExistence type="inferred from homology"/>
<keyword evidence="3" id="KW-1003">Cell membrane</keyword>
<reference evidence="10 11" key="1">
    <citation type="submission" date="2019-03" db="EMBL/GenBank/DDBJ databases">
        <title>Bacillus niacini sp. nov. a Nicotinate-Metabolizing Mesophile Isolated from Soil.</title>
        <authorList>
            <person name="Zhang G."/>
        </authorList>
    </citation>
    <scope>NUCLEOTIDE SEQUENCE [LARGE SCALE GENOMIC DNA]</scope>
    <source>
        <strain evidence="10 11">WN066</strain>
    </source>
</reference>
<organism evidence="10 11">
    <name type="scientific">Bacillus salipaludis</name>
    <dbReference type="NCBI Taxonomy" id="2547811"/>
    <lineage>
        <taxon>Bacteria</taxon>
        <taxon>Bacillati</taxon>
        <taxon>Bacillota</taxon>
        <taxon>Bacilli</taxon>
        <taxon>Bacillales</taxon>
        <taxon>Bacillaceae</taxon>
        <taxon>Bacillus</taxon>
    </lineage>
</organism>
<dbReference type="GO" id="GO:0055085">
    <property type="term" value="P:transmembrane transport"/>
    <property type="evidence" value="ECO:0007669"/>
    <property type="project" value="InterPro"/>
</dbReference>
<evidence type="ECO:0000256" key="5">
    <source>
        <dbReference type="ARBA" id="ARBA00022989"/>
    </source>
</evidence>
<keyword evidence="2 7" id="KW-0813">Transport</keyword>
<keyword evidence="5 7" id="KW-1133">Transmembrane helix</keyword>
<comment type="subcellular location">
    <subcellularLocation>
        <location evidence="1 7">Cell membrane</location>
        <topology evidence="1 7">Multi-pass membrane protein</topology>
    </subcellularLocation>
</comment>
<dbReference type="AlphaFoldDB" id="A0A4V3AUB0"/>
<accession>A0A4V3AUB0</accession>
<evidence type="ECO:0000256" key="7">
    <source>
        <dbReference type="RuleBase" id="RU363032"/>
    </source>
</evidence>
<feature type="transmembrane region" description="Helical" evidence="7">
    <location>
        <begin position="89"/>
        <end position="108"/>
    </location>
</feature>
<keyword evidence="6 7" id="KW-0472">Membrane</keyword>
<dbReference type="InterPro" id="IPR000515">
    <property type="entry name" value="MetI-like"/>
</dbReference>
<dbReference type="SUPFAM" id="SSF161098">
    <property type="entry name" value="MetI-like"/>
    <property type="match status" value="1"/>
</dbReference>
<protein>
    <submittedName>
        <fullName evidence="10">ABC transporter permease</fullName>
    </submittedName>
</protein>
<feature type="transmembrane region" description="Helical" evidence="7">
    <location>
        <begin position="136"/>
        <end position="155"/>
    </location>
</feature>
<evidence type="ECO:0000256" key="1">
    <source>
        <dbReference type="ARBA" id="ARBA00004651"/>
    </source>
</evidence>
<dbReference type="RefSeq" id="WP_133332820.1">
    <property type="nucleotide sequence ID" value="NZ_JAVGVR010000001.1"/>
</dbReference>
<name>A0A4V3AUB0_9BACI</name>
<evidence type="ECO:0000256" key="2">
    <source>
        <dbReference type="ARBA" id="ARBA00022448"/>
    </source>
</evidence>
<feature type="domain" description="ABC transmembrane type-1" evidence="8">
    <location>
        <begin position="85"/>
        <end position="299"/>
    </location>
</feature>
<evidence type="ECO:0000256" key="4">
    <source>
        <dbReference type="ARBA" id="ARBA00022692"/>
    </source>
</evidence>
<gene>
    <name evidence="10" type="ORF">E2K98_03025</name>
    <name evidence="9" type="ORF">RCG21_02325</name>
</gene>
<dbReference type="PROSITE" id="PS50928">
    <property type="entry name" value="ABC_TM1"/>
    <property type="match status" value="1"/>
</dbReference>
<dbReference type="GO" id="GO:0005886">
    <property type="term" value="C:plasma membrane"/>
    <property type="evidence" value="ECO:0007669"/>
    <property type="project" value="UniProtKB-SubCell"/>
</dbReference>
<evidence type="ECO:0000256" key="3">
    <source>
        <dbReference type="ARBA" id="ARBA00022475"/>
    </source>
</evidence>
<sequence length="314" mass="36388">MHLCLRLFGSLLLWGCMAIILILVILLPRETESHRVGVKDVMSYHFTWDGYKQNIYDYVEGVKTKKSLGTTVFNQPVETELLLYFKRSIAILLPAFLLSIMIGIYKGVFDYRFQNNKIGRLFGRGSTWLGQAVPDFFLIFLFQALLSLAISHSLLPRVDLYGNDKWYSIFLPILFLSMYPAFIIAKYTFQALEEEDEKDYIKTAKAKGVPDRVILWRHILKNCYPKLLQHFMPIVLILFSGMFVVEFLTLYHGIGYRLIAAIHIKNKFMAGEAFPIDVPAVIGFSLLIMVLLLFAQWIHQLLEFFLNPKRGERL</sequence>
<evidence type="ECO:0000259" key="8">
    <source>
        <dbReference type="PROSITE" id="PS50928"/>
    </source>
</evidence>
<feature type="transmembrane region" description="Helical" evidence="7">
    <location>
        <begin position="167"/>
        <end position="189"/>
    </location>
</feature>
<dbReference type="Pfam" id="PF00528">
    <property type="entry name" value="BPD_transp_1"/>
    <property type="match status" value="1"/>
</dbReference>
<evidence type="ECO:0000313" key="10">
    <source>
        <dbReference type="EMBL" id="TDK63859.1"/>
    </source>
</evidence>
<dbReference type="EMBL" id="JAVGVR010000001">
    <property type="protein sequence ID" value="MDQ6595304.1"/>
    <property type="molecule type" value="Genomic_DNA"/>
</dbReference>
<feature type="transmembrane region" description="Helical" evidence="7">
    <location>
        <begin position="274"/>
        <end position="298"/>
    </location>
</feature>
<dbReference type="CDD" id="cd06261">
    <property type="entry name" value="TM_PBP2"/>
    <property type="match status" value="1"/>
</dbReference>
<evidence type="ECO:0000256" key="6">
    <source>
        <dbReference type="ARBA" id="ARBA00023136"/>
    </source>
</evidence>
<feature type="transmembrane region" description="Helical" evidence="7">
    <location>
        <begin position="6"/>
        <end position="27"/>
    </location>
</feature>
<feature type="transmembrane region" description="Helical" evidence="7">
    <location>
        <begin position="231"/>
        <end position="254"/>
    </location>
</feature>
<dbReference type="PANTHER" id="PTHR30465:SF0">
    <property type="entry name" value="OLIGOPEPTIDE TRANSPORT SYSTEM PERMEASE PROTEIN APPB"/>
    <property type="match status" value="1"/>
</dbReference>
<dbReference type="PANTHER" id="PTHR30465">
    <property type="entry name" value="INNER MEMBRANE ABC TRANSPORTER"/>
    <property type="match status" value="1"/>
</dbReference>
<keyword evidence="4 7" id="KW-0812">Transmembrane</keyword>
<dbReference type="Gene3D" id="1.10.3720.10">
    <property type="entry name" value="MetI-like"/>
    <property type="match status" value="1"/>
</dbReference>
<dbReference type="EMBL" id="SMYO01000002">
    <property type="protein sequence ID" value="TDK63859.1"/>
    <property type="molecule type" value="Genomic_DNA"/>
</dbReference>
<keyword evidence="12" id="KW-1185">Reference proteome</keyword>